<evidence type="ECO:0000256" key="1">
    <source>
        <dbReference type="RuleBase" id="RU000487"/>
    </source>
</evidence>
<dbReference type="InParanoid" id="K0KEZ9"/>
<dbReference type="Pfam" id="PF00022">
    <property type="entry name" value="Actin"/>
    <property type="match status" value="2"/>
</dbReference>
<protein>
    <submittedName>
        <fullName evidence="2">Actin-1</fullName>
    </submittedName>
</protein>
<dbReference type="Gene3D" id="3.30.420.40">
    <property type="match status" value="2"/>
</dbReference>
<dbReference type="FunCoup" id="K0KEZ9">
    <property type="interactions" value="58"/>
</dbReference>
<comment type="similarity">
    <text evidence="1">Belongs to the actin family.</text>
</comment>
<dbReference type="Proteomes" id="UP000009328">
    <property type="component" value="Unassembled WGS sequence"/>
</dbReference>
<evidence type="ECO:0000313" key="2">
    <source>
        <dbReference type="EMBL" id="CCH41536.1"/>
    </source>
</evidence>
<dbReference type="HOGENOM" id="CLU_060376_0_0_1"/>
<proteinExistence type="inferred from homology"/>
<dbReference type="InterPro" id="IPR043129">
    <property type="entry name" value="ATPase_NBD"/>
</dbReference>
<evidence type="ECO:0000313" key="3">
    <source>
        <dbReference type="Proteomes" id="UP000009328"/>
    </source>
</evidence>
<dbReference type="SUPFAM" id="SSF53067">
    <property type="entry name" value="Actin-like ATPase domain"/>
    <property type="match status" value="2"/>
</dbReference>
<dbReference type="InterPro" id="IPR004000">
    <property type="entry name" value="Actin"/>
</dbReference>
<reference evidence="2 3" key="1">
    <citation type="journal article" date="2012" name="Eukaryot. Cell">
        <title>Draft genome sequence of Wickerhamomyces ciferrii NRRL Y-1031 F-60-10.</title>
        <authorList>
            <person name="Schneider J."/>
            <person name="Andrea H."/>
            <person name="Blom J."/>
            <person name="Jaenicke S."/>
            <person name="Ruckert C."/>
            <person name="Schorsch C."/>
            <person name="Szczepanowski R."/>
            <person name="Farwick M."/>
            <person name="Goesmann A."/>
            <person name="Puhler A."/>
            <person name="Schaffer S."/>
            <person name="Tauch A."/>
            <person name="Kohler T."/>
            <person name="Brinkrolf K."/>
        </authorList>
    </citation>
    <scope>NUCLEOTIDE SEQUENCE [LARGE SCALE GENOMIC DNA]</scope>
    <source>
        <strain evidence="3">ATCC 14091 / BCRC 22168 / CBS 111 / JCM 3599 / NBRC 0793 / NRRL Y-1031 F-60-10</strain>
    </source>
</reference>
<dbReference type="AlphaFoldDB" id="K0KEZ9"/>
<dbReference type="eggNOG" id="KOG0676">
    <property type="taxonomic scope" value="Eukaryota"/>
</dbReference>
<sequence>MSHQYYPVVLQLGARTIHAGFAGDAVPTIRSVTNAYDLKDAQVDQNDGLNHASDQRLEVEVNDIDFRGNVLWDNDLVGYDFPQLERLLERIIYDIYQNNLLVDAKKCKVLILEPPFFPIPLKKMLTKVLLFHIHAQSVRFFPEPVLSSISSGSNNALVIDMGWCQSTITAVFDLRILYKESRVTNRAGKNFHAFVRTNLKENGIDSLSFDFVEDLICDTFYCNPHTILEEEEKYSTFTYNGISIPNKLRYNLIDQFFFENGLKPNVDDENNFLVPLIKGLKKQLPIDLRSTLFTNIIFTGGLTKIPGMKTRILNELQIESESKIEALEALGPWAGASLYCSTSLMSPSTTAGSKKSDELLRDRYLNGESILQDWTDQLYN</sequence>
<dbReference type="PANTHER" id="PTHR11937">
    <property type="entry name" value="ACTIN"/>
    <property type="match status" value="1"/>
</dbReference>
<dbReference type="SMART" id="SM00268">
    <property type="entry name" value="ACTIN"/>
    <property type="match status" value="1"/>
</dbReference>
<comment type="caution">
    <text evidence="2">The sequence shown here is derived from an EMBL/GenBank/DDBJ whole genome shotgun (WGS) entry which is preliminary data.</text>
</comment>
<name>K0KEZ9_WICCF</name>
<organism evidence="2 3">
    <name type="scientific">Wickerhamomyces ciferrii (strain ATCC 14091 / BCRC 22168 / CBS 111 / JCM 3599 / NBRC 0793 / NRRL Y-1031 F-60-10)</name>
    <name type="common">Yeast</name>
    <name type="synonym">Pichia ciferrii</name>
    <dbReference type="NCBI Taxonomy" id="1206466"/>
    <lineage>
        <taxon>Eukaryota</taxon>
        <taxon>Fungi</taxon>
        <taxon>Dikarya</taxon>
        <taxon>Ascomycota</taxon>
        <taxon>Saccharomycotina</taxon>
        <taxon>Saccharomycetes</taxon>
        <taxon>Phaffomycetales</taxon>
        <taxon>Wickerhamomycetaceae</taxon>
        <taxon>Wickerhamomyces</taxon>
    </lineage>
</organism>
<gene>
    <name evidence="2" type="ORF">BN7_1077</name>
</gene>
<dbReference type="EMBL" id="CAIF01000022">
    <property type="protein sequence ID" value="CCH41536.1"/>
    <property type="molecule type" value="Genomic_DNA"/>
</dbReference>
<dbReference type="STRING" id="1206466.K0KEZ9"/>
<accession>K0KEZ9</accession>
<keyword evidence="3" id="KW-1185">Reference proteome</keyword>
<dbReference type="Gene3D" id="3.90.640.10">
    <property type="entry name" value="Actin, Chain A, domain 4"/>
    <property type="match status" value="1"/>
</dbReference>